<evidence type="ECO:0000313" key="3">
    <source>
        <dbReference type="EMBL" id="KAL0315842.1"/>
    </source>
</evidence>
<dbReference type="Pfam" id="PF13962">
    <property type="entry name" value="PGG"/>
    <property type="match status" value="1"/>
</dbReference>
<reference evidence="3" key="1">
    <citation type="submission" date="2020-06" db="EMBL/GenBank/DDBJ databases">
        <authorList>
            <person name="Li T."/>
            <person name="Hu X."/>
            <person name="Zhang T."/>
            <person name="Song X."/>
            <person name="Zhang H."/>
            <person name="Dai N."/>
            <person name="Sheng W."/>
            <person name="Hou X."/>
            <person name="Wei L."/>
        </authorList>
    </citation>
    <scope>NUCLEOTIDE SEQUENCE</scope>
    <source>
        <strain evidence="3">G02</strain>
        <tissue evidence="3">Leaf</tissue>
    </source>
</reference>
<dbReference type="EMBL" id="JACGWJ010000025">
    <property type="protein sequence ID" value="KAL0315842.1"/>
    <property type="molecule type" value="Genomic_DNA"/>
</dbReference>
<organism evidence="3">
    <name type="scientific">Sesamum radiatum</name>
    <name type="common">Black benniseed</name>
    <dbReference type="NCBI Taxonomy" id="300843"/>
    <lineage>
        <taxon>Eukaryota</taxon>
        <taxon>Viridiplantae</taxon>
        <taxon>Streptophyta</taxon>
        <taxon>Embryophyta</taxon>
        <taxon>Tracheophyta</taxon>
        <taxon>Spermatophyta</taxon>
        <taxon>Magnoliopsida</taxon>
        <taxon>eudicotyledons</taxon>
        <taxon>Gunneridae</taxon>
        <taxon>Pentapetalae</taxon>
        <taxon>asterids</taxon>
        <taxon>lamiids</taxon>
        <taxon>Lamiales</taxon>
        <taxon>Pedaliaceae</taxon>
        <taxon>Sesamum</taxon>
    </lineage>
</organism>
<dbReference type="PANTHER" id="PTHR24177:SF435">
    <property type="entry name" value="ANKYRIN REPEAT-CONTAINING PROTEIN NPR4-LIKE"/>
    <property type="match status" value="1"/>
</dbReference>
<comment type="caution">
    <text evidence="3">The sequence shown here is derived from an EMBL/GenBank/DDBJ whole genome shotgun (WGS) entry which is preliminary data.</text>
</comment>
<sequence length="467" mass="52438">MTASIDLMEATALHTAIRAGYPIHFVEKFIAAMPDDSLGVKDVIEDTALSVAAAVGNIAAATILVERMPDLLYIPNFVGNFPTDIAIELVEKYPDLARLKLPDGTSALKKITTKKSAFVSERRFNFWERCISSFIIKSIKEMSLLKQQALKLVKRLCKEIELLSFAEANDINLDAMLIAAQLGIHEVAEEIIEAFPSSIYFVTPDSRQLLIDVAVENRSEHVYNLICQMCDHKYFHSDVRDINRNNLLHFALINEHHLTNSMRYQEQLCKCNMKYNGTREKLNFYNQTPKMVFIEEHRTLKEDTEKWMKDTSNSCTIAAALIVTVTFAAAITVPGGNDNTNGYPTFSKNGGFIVFAISDAISLFTSITSLLMFLVVLTSRYAEEDFLYVLPNRLIIGLGTLFLSITFMMVAFGATLYLVFGRKQAWVLIPAAALACLLVTSFVLLQFPLLMELIYSTYGPGVFKKHK</sequence>
<accession>A0AAW2L8Z8</accession>
<dbReference type="Gene3D" id="1.25.40.20">
    <property type="entry name" value="Ankyrin repeat-containing domain"/>
    <property type="match status" value="1"/>
</dbReference>
<dbReference type="InterPro" id="IPR026961">
    <property type="entry name" value="PGG_dom"/>
</dbReference>
<dbReference type="AlphaFoldDB" id="A0AAW2L8Z8"/>
<protein>
    <recommendedName>
        <fullName evidence="2">PGG domain-containing protein</fullName>
    </recommendedName>
</protein>
<gene>
    <name evidence="3" type="ORF">Sradi_5462400</name>
</gene>
<feature type="transmembrane region" description="Helical" evidence="1">
    <location>
        <begin position="425"/>
        <end position="445"/>
    </location>
</feature>
<name>A0AAW2L8Z8_SESRA</name>
<reference evidence="3" key="2">
    <citation type="journal article" date="2024" name="Plant">
        <title>Genomic evolution and insights into agronomic trait innovations of Sesamum species.</title>
        <authorList>
            <person name="Miao H."/>
            <person name="Wang L."/>
            <person name="Qu L."/>
            <person name="Liu H."/>
            <person name="Sun Y."/>
            <person name="Le M."/>
            <person name="Wang Q."/>
            <person name="Wei S."/>
            <person name="Zheng Y."/>
            <person name="Lin W."/>
            <person name="Duan Y."/>
            <person name="Cao H."/>
            <person name="Xiong S."/>
            <person name="Wang X."/>
            <person name="Wei L."/>
            <person name="Li C."/>
            <person name="Ma Q."/>
            <person name="Ju M."/>
            <person name="Zhao R."/>
            <person name="Li G."/>
            <person name="Mu C."/>
            <person name="Tian Q."/>
            <person name="Mei H."/>
            <person name="Zhang T."/>
            <person name="Gao T."/>
            <person name="Zhang H."/>
        </authorList>
    </citation>
    <scope>NUCLEOTIDE SEQUENCE</scope>
    <source>
        <strain evidence="3">G02</strain>
    </source>
</reference>
<feature type="transmembrane region" description="Helical" evidence="1">
    <location>
        <begin position="315"/>
        <end position="333"/>
    </location>
</feature>
<proteinExistence type="predicted"/>
<dbReference type="PANTHER" id="PTHR24177">
    <property type="entry name" value="CASKIN"/>
    <property type="match status" value="1"/>
</dbReference>
<feature type="transmembrane region" description="Helical" evidence="1">
    <location>
        <begin position="394"/>
        <end position="419"/>
    </location>
</feature>
<dbReference type="GO" id="GO:0016020">
    <property type="term" value="C:membrane"/>
    <property type="evidence" value="ECO:0007669"/>
    <property type="project" value="TreeGrafter"/>
</dbReference>
<keyword evidence="1" id="KW-0472">Membrane</keyword>
<keyword evidence="1" id="KW-1133">Transmembrane helix</keyword>
<feature type="transmembrane region" description="Helical" evidence="1">
    <location>
        <begin position="353"/>
        <end position="382"/>
    </location>
</feature>
<dbReference type="InterPro" id="IPR036770">
    <property type="entry name" value="Ankyrin_rpt-contain_sf"/>
</dbReference>
<feature type="domain" description="PGG" evidence="2">
    <location>
        <begin position="305"/>
        <end position="419"/>
    </location>
</feature>
<evidence type="ECO:0000259" key="2">
    <source>
        <dbReference type="Pfam" id="PF13962"/>
    </source>
</evidence>
<evidence type="ECO:0000256" key="1">
    <source>
        <dbReference type="SAM" id="Phobius"/>
    </source>
</evidence>
<keyword evidence="1" id="KW-0812">Transmembrane</keyword>
<dbReference type="SUPFAM" id="SSF48403">
    <property type="entry name" value="Ankyrin repeat"/>
    <property type="match status" value="1"/>
</dbReference>